<evidence type="ECO:0000256" key="2">
    <source>
        <dbReference type="ARBA" id="ARBA00019418"/>
    </source>
</evidence>
<dbReference type="Gene3D" id="1.10.150.250">
    <property type="entry name" value="Flavinator of succinate dehydrogenase"/>
    <property type="match status" value="1"/>
</dbReference>
<dbReference type="RefSeq" id="WP_126010552.1">
    <property type="nucleotide sequence ID" value="NZ_CP032509.1"/>
</dbReference>
<dbReference type="InterPro" id="IPR005631">
    <property type="entry name" value="SDH"/>
</dbReference>
<dbReference type="GO" id="GO:0006099">
    <property type="term" value="P:tricarboxylic acid cycle"/>
    <property type="evidence" value="ECO:0007669"/>
    <property type="project" value="TreeGrafter"/>
</dbReference>
<organism evidence="4 5">
    <name type="scientific">Georhizobium profundi</name>
    <dbReference type="NCBI Taxonomy" id="2341112"/>
    <lineage>
        <taxon>Bacteria</taxon>
        <taxon>Pseudomonadati</taxon>
        <taxon>Pseudomonadota</taxon>
        <taxon>Alphaproteobacteria</taxon>
        <taxon>Hyphomicrobiales</taxon>
        <taxon>Rhizobiaceae</taxon>
        <taxon>Georhizobium</taxon>
    </lineage>
</organism>
<sequence>MTGTTVTSADLDPRRRRILFRAWHRGIREMDLMLGSFCDREIATMSEAEIAEFEGILALDDRELVKWVTGETPIPANYDTPLFTRIRAFDPEIFGTNRT</sequence>
<dbReference type="Proteomes" id="UP000268192">
    <property type="component" value="Chromosome"/>
</dbReference>
<dbReference type="AlphaFoldDB" id="A0A3S9B5V3"/>
<evidence type="ECO:0000256" key="3">
    <source>
        <dbReference type="ARBA" id="ARBA00023186"/>
    </source>
</evidence>
<name>A0A3S9B5V3_9HYPH</name>
<keyword evidence="3" id="KW-0143">Chaperone</keyword>
<accession>A0A3S9B5V3</accession>
<evidence type="ECO:0000313" key="4">
    <source>
        <dbReference type="EMBL" id="AZN72231.1"/>
    </source>
</evidence>
<dbReference type="OrthoDB" id="9807264at2"/>
<keyword evidence="5" id="KW-1185">Reference proteome</keyword>
<comment type="similarity">
    <text evidence="1">Belongs to the SdhE FAD assembly factor family.</text>
</comment>
<dbReference type="InterPro" id="IPR036714">
    <property type="entry name" value="SDH_sf"/>
</dbReference>
<reference evidence="4 5" key="1">
    <citation type="submission" date="2018-09" db="EMBL/GenBank/DDBJ databases">
        <title>Marinorhizobium profundi gen. nov., sp. nov., isolated from a deep-sea sediment sample from the New Britain Trench and proposal of Marinorhizobiaceae fam. nov. in the order Rhizobiales of the class Alphaproteobacteria.</title>
        <authorList>
            <person name="Cao J."/>
        </authorList>
    </citation>
    <scope>NUCLEOTIDE SEQUENCE [LARGE SCALE GENOMIC DNA]</scope>
    <source>
        <strain evidence="4 5">WS11</strain>
    </source>
</reference>
<gene>
    <name evidence="4" type="ORF">D5400_13950</name>
</gene>
<proteinExistence type="inferred from homology"/>
<protein>
    <recommendedName>
        <fullName evidence="2">FAD assembly factor SdhE</fullName>
    </recommendedName>
</protein>
<dbReference type="PANTHER" id="PTHR12469">
    <property type="entry name" value="PROTEIN EMI5 HOMOLOG, MITOCHONDRIAL"/>
    <property type="match status" value="1"/>
</dbReference>
<dbReference type="KEGG" id="abaw:D5400_13950"/>
<evidence type="ECO:0000313" key="5">
    <source>
        <dbReference type="Proteomes" id="UP000268192"/>
    </source>
</evidence>
<dbReference type="PANTHER" id="PTHR12469:SF2">
    <property type="entry name" value="SUCCINATE DEHYDROGENASE ASSEMBLY FACTOR 2, MITOCHONDRIAL"/>
    <property type="match status" value="1"/>
</dbReference>
<dbReference type="SUPFAM" id="SSF109910">
    <property type="entry name" value="YgfY-like"/>
    <property type="match status" value="1"/>
</dbReference>
<dbReference type="Pfam" id="PF03937">
    <property type="entry name" value="Sdh5"/>
    <property type="match status" value="1"/>
</dbReference>
<dbReference type="EMBL" id="CP032509">
    <property type="protein sequence ID" value="AZN72231.1"/>
    <property type="molecule type" value="Genomic_DNA"/>
</dbReference>
<evidence type="ECO:0000256" key="1">
    <source>
        <dbReference type="ARBA" id="ARBA00008571"/>
    </source>
</evidence>